<reference evidence="1 2" key="1">
    <citation type="journal article" date="2020" name="Cell Rep.">
        <title>Local necrotic cells trigger systemic immune activation via gut microbiome dysbiosis in Drosophila.</title>
        <authorList>
            <person name="Kosakamoto H."/>
            <person name="Yamauchi T."/>
            <person name="Akuzawa-Tokita Y."/>
            <person name="Nishimura K."/>
            <person name="Soga T."/>
            <person name="Murakami T."/>
            <person name="Mori H."/>
            <person name="Yamamoto K."/>
            <person name="Miyazaki R."/>
            <person name="Koto A."/>
            <person name="Miura M."/>
            <person name="Obata F."/>
        </authorList>
    </citation>
    <scope>NUCLEOTIDE SEQUENCE [LARGE SCALE GENOMIC DNA]</scope>
    <source>
        <strain evidence="1 2">Ai</strain>
    </source>
</reference>
<protein>
    <submittedName>
        <fullName evidence="1">Uncharacterized protein</fullName>
    </submittedName>
</protein>
<evidence type="ECO:0000313" key="2">
    <source>
        <dbReference type="Proteomes" id="UP000548726"/>
    </source>
</evidence>
<proteinExistence type="predicted"/>
<dbReference type="EMBL" id="BLJP01000007">
    <property type="protein sequence ID" value="GFE93884.1"/>
    <property type="molecule type" value="Genomic_DNA"/>
</dbReference>
<dbReference type="RefSeq" id="WP_086654478.1">
    <property type="nucleotide sequence ID" value="NZ_BLJP01000007.1"/>
</dbReference>
<comment type="caution">
    <text evidence="1">The sequence shown here is derived from an EMBL/GenBank/DDBJ whole genome shotgun (WGS) entry which is preliminary data.</text>
</comment>
<dbReference type="InterPro" id="IPR036390">
    <property type="entry name" value="WH_DNA-bd_sf"/>
</dbReference>
<organism evidence="1 2">
    <name type="scientific">Acetobacter persici</name>
    <dbReference type="NCBI Taxonomy" id="1076596"/>
    <lineage>
        <taxon>Bacteria</taxon>
        <taxon>Pseudomonadati</taxon>
        <taxon>Pseudomonadota</taxon>
        <taxon>Alphaproteobacteria</taxon>
        <taxon>Acetobacterales</taxon>
        <taxon>Acetobacteraceae</taxon>
        <taxon>Acetobacter</taxon>
    </lineage>
</organism>
<keyword evidence="2" id="KW-1185">Reference proteome</keyword>
<accession>A0A6V8I998</accession>
<gene>
    <name evidence="1" type="ORF">DmAi_19430</name>
</gene>
<evidence type="ECO:0000313" key="1">
    <source>
        <dbReference type="EMBL" id="GFE93884.1"/>
    </source>
</evidence>
<dbReference type="SUPFAM" id="SSF46785">
    <property type="entry name" value="Winged helix' DNA-binding domain"/>
    <property type="match status" value="1"/>
</dbReference>
<name>A0A6V8I998_9PROT</name>
<dbReference type="CDD" id="cd00090">
    <property type="entry name" value="HTH_ARSR"/>
    <property type="match status" value="1"/>
</dbReference>
<dbReference type="Proteomes" id="UP000548726">
    <property type="component" value="Unassembled WGS sequence"/>
</dbReference>
<sequence>MATGHWDSFKTIAELAGESSNQTIAEKLDSILSSAMEVIADTLPTATSEVLRAGAVAARYALETYERLDGVDEFSPSFVAGRLASAVDVLGYASYQTADEGILKLARTQPYGSVLAALMDGPMRSVDLAEKLGKDEPRTSKWLATLRENGAVMSHKHGRELVSALTPVGRLVVEAGWQDERRAPLQTSNVIGMNASRYDLAARPGPANVDVRAVPRISASGG</sequence>
<dbReference type="Gene3D" id="1.10.10.10">
    <property type="entry name" value="Winged helix-like DNA-binding domain superfamily/Winged helix DNA-binding domain"/>
    <property type="match status" value="1"/>
</dbReference>
<dbReference type="InterPro" id="IPR036388">
    <property type="entry name" value="WH-like_DNA-bd_sf"/>
</dbReference>
<dbReference type="AlphaFoldDB" id="A0A6V8I998"/>
<dbReference type="InterPro" id="IPR011991">
    <property type="entry name" value="ArsR-like_HTH"/>
</dbReference>
<dbReference type="GO" id="GO:0006355">
    <property type="term" value="P:regulation of DNA-templated transcription"/>
    <property type="evidence" value="ECO:0007669"/>
    <property type="project" value="UniProtKB-ARBA"/>
</dbReference>
<dbReference type="OrthoDB" id="8480969at2"/>